<dbReference type="EMBL" id="LR589062">
    <property type="protein sequence ID" value="VTO94735.1"/>
    <property type="molecule type" value="Genomic_DNA"/>
</dbReference>
<organism evidence="2">
    <name type="scientific">Mycobacterium riyadhense</name>
    <dbReference type="NCBI Taxonomy" id="486698"/>
    <lineage>
        <taxon>Bacteria</taxon>
        <taxon>Bacillati</taxon>
        <taxon>Actinomycetota</taxon>
        <taxon>Actinomycetes</taxon>
        <taxon>Mycobacteriales</taxon>
        <taxon>Mycobacteriaceae</taxon>
        <taxon>Mycobacterium</taxon>
    </lineage>
</organism>
<dbReference type="AlphaFoldDB" id="A0A653EDE1"/>
<reference evidence="2" key="1">
    <citation type="submission" date="2019-05" db="EMBL/GenBank/DDBJ databases">
        <authorList>
            <person name="Naeem R."/>
            <person name="Antony C."/>
            <person name="Guan Q."/>
        </authorList>
    </citation>
    <scope>NUCLEOTIDE SEQUENCE</scope>
    <source>
        <strain evidence="2">2</strain>
    </source>
</reference>
<keyword evidence="1" id="KW-0732">Signal</keyword>
<gene>
    <name evidence="2" type="ORF">BIN_B_00208</name>
</gene>
<feature type="signal peptide" evidence="1">
    <location>
        <begin position="1"/>
        <end position="40"/>
    </location>
</feature>
<evidence type="ECO:0000256" key="1">
    <source>
        <dbReference type="SAM" id="SignalP"/>
    </source>
</evidence>
<proteinExistence type="predicted"/>
<sequence>MRPEAANPSPWRNGVCNHAKMHRWLLLLSTLLVAAASLLAVDVAAPRAWAGDAPIGHIGDTLRVDTGTYIADVTVSSVVPVDPPPGFGYTRSGVPVKSFPGSSVARADVTVRAVRVPNSYIMATNFAFDGVTPFADAYKPRPCDAPDWLDAALGNAPQGSVVRGGVYWDAYRDPVSVVVLLDRKTGEHLAQWNL</sequence>
<feature type="chain" id="PRO_5038647664" description="Exported alanine and valine rich protein" evidence="1">
    <location>
        <begin position="41"/>
        <end position="194"/>
    </location>
</feature>
<protein>
    <recommendedName>
        <fullName evidence="3">Exported alanine and valine rich protein</fullName>
    </recommendedName>
</protein>
<name>A0A653EDE1_9MYCO</name>
<evidence type="ECO:0000313" key="2">
    <source>
        <dbReference type="EMBL" id="VTO94735.1"/>
    </source>
</evidence>
<evidence type="ECO:0008006" key="3">
    <source>
        <dbReference type="Google" id="ProtNLM"/>
    </source>
</evidence>
<accession>A0A653EDE1</accession>